<gene>
    <name evidence="1" type="ORF">FIBSPDRAFT_850295</name>
</gene>
<protein>
    <submittedName>
        <fullName evidence="1">Uncharacterized protein</fullName>
    </submittedName>
</protein>
<name>A0A166TQF1_9AGAM</name>
<dbReference type="AlphaFoldDB" id="A0A166TQF1"/>
<sequence>MPSEGRLWEEFRRSLSPRQSGHSTPHATKTVAVMASLPPQAGYRVASVTVLLTFPLVESVLVEDVHLTWIFHQ</sequence>
<evidence type="ECO:0000313" key="1">
    <source>
        <dbReference type="EMBL" id="KZP30864.1"/>
    </source>
</evidence>
<dbReference type="EMBL" id="KV417492">
    <property type="protein sequence ID" value="KZP30864.1"/>
    <property type="molecule type" value="Genomic_DNA"/>
</dbReference>
<reference evidence="1" key="1">
    <citation type="journal article" date="2016" name="Mol. Biol. Evol.">
        <title>Comparative Genomics of Early-Diverging Mushroom-Forming Fungi Provides Insights into the Origins of Lignocellulose Decay Capabilities.</title>
        <authorList>
            <person name="Nagy L.G."/>
            <person name="Riley R."/>
            <person name="Tritt A."/>
            <person name="Adam C."/>
            <person name="Daum C."/>
            <person name="Floudas D."/>
            <person name="Sun H."/>
            <person name="Yadav J.S."/>
            <person name="Pangilinan J."/>
            <person name="Larsson K.H."/>
            <person name="Matsuura K."/>
            <person name="Barry K."/>
            <person name="Labutti K."/>
            <person name="Kuo R."/>
            <person name="Ohm R.A."/>
            <person name="Bhattacharya S.S."/>
            <person name="Shirouzu T."/>
            <person name="Yoshinaga Y."/>
            <person name="Martin F.M."/>
            <person name="Grigoriev I.V."/>
            <person name="Hibbett D.S."/>
        </authorList>
    </citation>
    <scope>NUCLEOTIDE SEQUENCE [LARGE SCALE GENOMIC DNA]</scope>
    <source>
        <strain evidence="1">CBS 109695</strain>
    </source>
</reference>
<proteinExistence type="predicted"/>
<accession>A0A166TQF1</accession>
<organism evidence="1">
    <name type="scientific">Athelia psychrophila</name>
    <dbReference type="NCBI Taxonomy" id="1759441"/>
    <lineage>
        <taxon>Eukaryota</taxon>
        <taxon>Fungi</taxon>
        <taxon>Dikarya</taxon>
        <taxon>Basidiomycota</taxon>
        <taxon>Agaricomycotina</taxon>
        <taxon>Agaricomycetes</taxon>
        <taxon>Agaricomycetidae</taxon>
        <taxon>Atheliales</taxon>
        <taxon>Atheliaceae</taxon>
        <taxon>Athelia</taxon>
    </lineage>
</organism>